<evidence type="ECO:0000259" key="2">
    <source>
        <dbReference type="Pfam" id="PF02894"/>
    </source>
</evidence>
<dbReference type="PANTHER" id="PTHR43818">
    <property type="entry name" value="BCDNA.GH03377"/>
    <property type="match status" value="1"/>
</dbReference>
<dbReference type="GO" id="GO:0016491">
    <property type="term" value="F:oxidoreductase activity"/>
    <property type="evidence" value="ECO:0007669"/>
    <property type="project" value="UniProtKB-KW"/>
</dbReference>
<feature type="non-terminal residue" evidence="3">
    <location>
        <position position="1"/>
    </location>
</feature>
<dbReference type="InterPro" id="IPR004104">
    <property type="entry name" value="Gfo/Idh/MocA-like_OxRdtase_C"/>
</dbReference>
<feature type="domain" description="Gfo/Idh/MocA-like oxidoreductase C-terminal" evidence="2">
    <location>
        <begin position="62"/>
        <end position="294"/>
    </location>
</feature>
<dbReference type="Gene3D" id="3.40.50.720">
    <property type="entry name" value="NAD(P)-binding Rossmann-like Domain"/>
    <property type="match status" value="1"/>
</dbReference>
<name>A0A2G9YAL1_9BACT</name>
<dbReference type="InterPro" id="IPR036291">
    <property type="entry name" value="NAD(P)-bd_dom_sf"/>
</dbReference>
<dbReference type="PANTHER" id="PTHR43818:SF11">
    <property type="entry name" value="BCDNA.GH03377"/>
    <property type="match status" value="1"/>
</dbReference>
<dbReference type="Proteomes" id="UP000230392">
    <property type="component" value="Unassembled WGS sequence"/>
</dbReference>
<evidence type="ECO:0000256" key="1">
    <source>
        <dbReference type="ARBA" id="ARBA00023002"/>
    </source>
</evidence>
<proteinExistence type="predicted"/>
<protein>
    <recommendedName>
        <fullName evidence="2">Gfo/Idh/MocA-like oxidoreductase C-terminal domain-containing protein</fullName>
    </recommendedName>
</protein>
<dbReference type="SUPFAM" id="SSF51735">
    <property type="entry name" value="NAD(P)-binding Rossmann-fold domains"/>
    <property type="match status" value="1"/>
</dbReference>
<sequence>PNIFHRDQVLATLASGKHIYCDKPLVCSSVEAEEVEQALKSYPGIHQCTFHLRFYPATLKAKDLIDQGSLGQPISFRISYYHSGSVDPKKTMGWKQEKEMGGGVLIDLGSHAVDLACFFLGEMEQVFGFSRILYPERPTKEGKRKVVEAEDLAFINVKMKNGSVGVIEVSKVATGAQDEVRFEIYGTGGALRFNSMDPNFLEFYDQADPDEPIGGKAGFKNLVTVGRYPAPSNAFPGPKFSAGWLRGHIHCLENFLECIRDNRQARPSFYDGIYNTRLLDKIRLSEAKSAWIKV</sequence>
<dbReference type="EMBL" id="PCRF01000247">
    <property type="protein sequence ID" value="PIP15763.1"/>
    <property type="molecule type" value="Genomic_DNA"/>
</dbReference>
<evidence type="ECO:0000313" key="4">
    <source>
        <dbReference type="Proteomes" id="UP000230392"/>
    </source>
</evidence>
<comment type="caution">
    <text evidence="3">The sequence shown here is derived from an EMBL/GenBank/DDBJ whole genome shotgun (WGS) entry which is preliminary data.</text>
</comment>
<dbReference type="InterPro" id="IPR050463">
    <property type="entry name" value="Gfo/Idh/MocA_oxidrdct_glycsds"/>
</dbReference>
<dbReference type="Pfam" id="PF02894">
    <property type="entry name" value="GFO_IDH_MocA_C"/>
    <property type="match status" value="1"/>
</dbReference>
<reference evidence="3 4" key="1">
    <citation type="submission" date="2017-09" db="EMBL/GenBank/DDBJ databases">
        <title>Depth-based differentiation of microbial function through sediment-hosted aquifers and enrichment of novel symbionts in the deep terrestrial subsurface.</title>
        <authorList>
            <person name="Probst A.J."/>
            <person name="Ladd B."/>
            <person name="Jarett J.K."/>
            <person name="Geller-Mcgrath D.E."/>
            <person name="Sieber C.M."/>
            <person name="Emerson J.B."/>
            <person name="Anantharaman K."/>
            <person name="Thomas B.C."/>
            <person name="Malmstrom R."/>
            <person name="Stieglmeier M."/>
            <person name="Klingl A."/>
            <person name="Woyke T."/>
            <person name="Ryan C.M."/>
            <person name="Banfield J.F."/>
        </authorList>
    </citation>
    <scope>NUCLEOTIDE SEQUENCE [LARGE SCALE GENOMIC DNA]</scope>
    <source>
        <strain evidence="3">CG23_combo_of_CG06-09_8_20_14_all_48_7</strain>
    </source>
</reference>
<organism evidence="3 4">
    <name type="scientific">bacterium (Candidatus Ratteibacteria) CG23_combo_of_CG06-09_8_20_14_all_48_7</name>
    <dbReference type="NCBI Taxonomy" id="2014292"/>
    <lineage>
        <taxon>Bacteria</taxon>
        <taxon>Candidatus Ratteibacteria</taxon>
    </lineage>
</organism>
<keyword evidence="1" id="KW-0560">Oxidoreductase</keyword>
<accession>A0A2G9YAL1</accession>
<gene>
    <name evidence="3" type="ORF">COX46_05065</name>
</gene>
<dbReference type="Gene3D" id="3.30.360.10">
    <property type="entry name" value="Dihydrodipicolinate Reductase, domain 2"/>
    <property type="match status" value="1"/>
</dbReference>
<dbReference type="AlphaFoldDB" id="A0A2G9YAL1"/>
<dbReference type="SUPFAM" id="SSF55347">
    <property type="entry name" value="Glyceraldehyde-3-phosphate dehydrogenase-like, C-terminal domain"/>
    <property type="match status" value="1"/>
</dbReference>
<evidence type="ECO:0000313" key="3">
    <source>
        <dbReference type="EMBL" id="PIP15763.1"/>
    </source>
</evidence>